<dbReference type="Gene3D" id="3.40.50.1010">
    <property type="entry name" value="5'-nuclease"/>
    <property type="match status" value="1"/>
</dbReference>
<gene>
    <name evidence="1" type="ORF">BCR36DRAFT_294014</name>
</gene>
<evidence type="ECO:0000313" key="1">
    <source>
        <dbReference type="EMBL" id="ORX48177.1"/>
    </source>
</evidence>
<proteinExistence type="predicted"/>
<dbReference type="OrthoDB" id="372421at2759"/>
<dbReference type="Proteomes" id="UP000193719">
    <property type="component" value="Unassembled WGS sequence"/>
</dbReference>
<dbReference type="AlphaFoldDB" id="A0A1Y1V667"/>
<organism evidence="1 2">
    <name type="scientific">Piromyces finnis</name>
    <dbReference type="NCBI Taxonomy" id="1754191"/>
    <lineage>
        <taxon>Eukaryota</taxon>
        <taxon>Fungi</taxon>
        <taxon>Fungi incertae sedis</taxon>
        <taxon>Chytridiomycota</taxon>
        <taxon>Chytridiomycota incertae sedis</taxon>
        <taxon>Neocallimastigomycetes</taxon>
        <taxon>Neocallimastigales</taxon>
        <taxon>Neocallimastigaceae</taxon>
        <taxon>Piromyces</taxon>
    </lineage>
</organism>
<sequence length="105" mass="12596">MIFKDKIDRNLIIKNKKNVFKHVVRELYLRNDIPCLSECCPLPQKCHEKVENISFTSLLQNDCMYLIPDIKTTELYLELFEHENLNNIIITQTVFENVIIFFKIY</sequence>
<dbReference type="STRING" id="1754191.A0A1Y1V667"/>
<dbReference type="EMBL" id="MCFH01000028">
    <property type="protein sequence ID" value="ORX48177.1"/>
    <property type="molecule type" value="Genomic_DNA"/>
</dbReference>
<reference evidence="1 2" key="2">
    <citation type="submission" date="2016-08" db="EMBL/GenBank/DDBJ databases">
        <title>Pervasive Adenine N6-methylation of Active Genes in Fungi.</title>
        <authorList>
            <consortium name="DOE Joint Genome Institute"/>
            <person name="Mondo S.J."/>
            <person name="Dannebaum R.O."/>
            <person name="Kuo R.C."/>
            <person name="Labutti K."/>
            <person name="Haridas S."/>
            <person name="Kuo A."/>
            <person name="Salamov A."/>
            <person name="Ahrendt S.R."/>
            <person name="Lipzen A."/>
            <person name="Sullivan W."/>
            <person name="Andreopoulos W.B."/>
            <person name="Clum A."/>
            <person name="Lindquist E."/>
            <person name="Daum C."/>
            <person name="Ramamoorthy G.K."/>
            <person name="Gryganskyi A."/>
            <person name="Culley D."/>
            <person name="Magnuson J.K."/>
            <person name="James T.Y."/>
            <person name="O'Malley M.A."/>
            <person name="Stajich J.E."/>
            <person name="Spatafora J.W."/>
            <person name="Visel A."/>
            <person name="Grigoriev I.V."/>
        </authorList>
    </citation>
    <scope>NUCLEOTIDE SEQUENCE [LARGE SCALE GENOMIC DNA]</scope>
    <source>
        <strain evidence="2">finn</strain>
    </source>
</reference>
<accession>A0A1Y1V667</accession>
<reference evidence="1 2" key="1">
    <citation type="submission" date="2016-08" db="EMBL/GenBank/DDBJ databases">
        <title>Genomes of anaerobic fungi encode conserved fungal cellulosomes for biomass hydrolysis.</title>
        <authorList>
            <consortium name="DOE Joint Genome Institute"/>
            <person name="Haitjema C.H."/>
            <person name="Gilmore S.P."/>
            <person name="Henske J.K."/>
            <person name="Solomon K.V."/>
            <person name="De Groot R."/>
            <person name="Kuo A."/>
            <person name="Mondo S.J."/>
            <person name="Salamov A.A."/>
            <person name="Labutti K."/>
            <person name="Zhao Z."/>
            <person name="Chiniquy J."/>
            <person name="Barry K."/>
            <person name="Brewer H.M."/>
            <person name="Purvine S.O."/>
            <person name="Wright A.T."/>
            <person name="Boxma B."/>
            <person name="Van Alen T."/>
            <person name="Hackstein J.H."/>
            <person name="Baker S.E."/>
            <person name="Grigoriev I.V."/>
            <person name="O'Malley M.A."/>
        </authorList>
    </citation>
    <scope>NUCLEOTIDE SEQUENCE [LARGE SCALE GENOMIC DNA]</scope>
    <source>
        <strain evidence="2">finn</strain>
    </source>
</reference>
<evidence type="ECO:0000313" key="2">
    <source>
        <dbReference type="Proteomes" id="UP000193719"/>
    </source>
</evidence>
<keyword evidence="2" id="KW-1185">Reference proteome</keyword>
<comment type="caution">
    <text evidence="1">The sequence shown here is derived from an EMBL/GenBank/DDBJ whole genome shotgun (WGS) entry which is preliminary data.</text>
</comment>
<name>A0A1Y1V667_9FUNG</name>
<protein>
    <submittedName>
        <fullName evidence="1">Uncharacterized protein</fullName>
    </submittedName>
</protein>